<dbReference type="InterPro" id="IPR001031">
    <property type="entry name" value="Thioesterase"/>
</dbReference>
<evidence type="ECO:0000313" key="2">
    <source>
        <dbReference type="EMBL" id="OJJ79270.1"/>
    </source>
</evidence>
<dbReference type="VEuPathDB" id="FungiDB:ASPGLDRAFT_40131"/>
<dbReference type="GeneID" id="34461441"/>
<dbReference type="SUPFAM" id="SSF53474">
    <property type="entry name" value="alpha/beta-Hydrolases"/>
    <property type="match status" value="1"/>
</dbReference>
<name>A0A1L9V5R8_ASPGL</name>
<reference evidence="3" key="1">
    <citation type="journal article" date="2017" name="Genome Biol.">
        <title>Comparative genomics reveals high biological diversity and specific adaptations in the industrially and medically important fungal genus Aspergillus.</title>
        <authorList>
            <person name="de Vries R.P."/>
            <person name="Riley R."/>
            <person name="Wiebenga A."/>
            <person name="Aguilar-Osorio G."/>
            <person name="Amillis S."/>
            <person name="Uchima C.A."/>
            <person name="Anderluh G."/>
            <person name="Asadollahi M."/>
            <person name="Askin M."/>
            <person name="Barry K."/>
            <person name="Battaglia E."/>
            <person name="Bayram O."/>
            <person name="Benocci T."/>
            <person name="Braus-Stromeyer S.A."/>
            <person name="Caldana C."/>
            <person name="Canovas D."/>
            <person name="Cerqueira G.C."/>
            <person name="Chen F."/>
            <person name="Chen W."/>
            <person name="Choi C."/>
            <person name="Clum A."/>
            <person name="Dos Santos R.A."/>
            <person name="Damasio A.R."/>
            <person name="Diallinas G."/>
            <person name="Emri T."/>
            <person name="Fekete E."/>
            <person name="Flipphi M."/>
            <person name="Freyberg S."/>
            <person name="Gallo A."/>
            <person name="Gournas C."/>
            <person name="Habgood R."/>
            <person name="Hainaut M."/>
            <person name="Harispe M.L."/>
            <person name="Henrissat B."/>
            <person name="Hilden K.S."/>
            <person name="Hope R."/>
            <person name="Hossain A."/>
            <person name="Karabika E."/>
            <person name="Karaffa L."/>
            <person name="Karanyi Z."/>
            <person name="Krasevec N."/>
            <person name="Kuo A."/>
            <person name="Kusch H."/>
            <person name="LaButti K."/>
            <person name="Lagendijk E.L."/>
            <person name="Lapidus A."/>
            <person name="Levasseur A."/>
            <person name="Lindquist E."/>
            <person name="Lipzen A."/>
            <person name="Logrieco A.F."/>
            <person name="MacCabe A."/>
            <person name="Maekelae M.R."/>
            <person name="Malavazi I."/>
            <person name="Melin P."/>
            <person name="Meyer V."/>
            <person name="Mielnichuk N."/>
            <person name="Miskei M."/>
            <person name="Molnar A.P."/>
            <person name="Mule G."/>
            <person name="Ngan C.Y."/>
            <person name="Orejas M."/>
            <person name="Orosz E."/>
            <person name="Ouedraogo J.P."/>
            <person name="Overkamp K.M."/>
            <person name="Park H.-S."/>
            <person name="Perrone G."/>
            <person name="Piumi F."/>
            <person name="Punt P.J."/>
            <person name="Ram A.F."/>
            <person name="Ramon A."/>
            <person name="Rauscher S."/>
            <person name="Record E."/>
            <person name="Riano-Pachon D.M."/>
            <person name="Robert V."/>
            <person name="Roehrig J."/>
            <person name="Ruller R."/>
            <person name="Salamov A."/>
            <person name="Salih N.S."/>
            <person name="Samson R.A."/>
            <person name="Sandor E."/>
            <person name="Sanguinetti M."/>
            <person name="Schuetze T."/>
            <person name="Sepcic K."/>
            <person name="Shelest E."/>
            <person name="Sherlock G."/>
            <person name="Sophianopoulou V."/>
            <person name="Squina F.M."/>
            <person name="Sun H."/>
            <person name="Susca A."/>
            <person name="Todd R.B."/>
            <person name="Tsang A."/>
            <person name="Unkles S.E."/>
            <person name="van de Wiele N."/>
            <person name="van Rossen-Uffink D."/>
            <person name="Oliveira J.V."/>
            <person name="Vesth T.C."/>
            <person name="Visser J."/>
            <person name="Yu J.-H."/>
            <person name="Zhou M."/>
            <person name="Andersen M.R."/>
            <person name="Archer D.B."/>
            <person name="Baker S.E."/>
            <person name="Benoit I."/>
            <person name="Brakhage A.A."/>
            <person name="Braus G.H."/>
            <person name="Fischer R."/>
            <person name="Frisvad J.C."/>
            <person name="Goldman G.H."/>
            <person name="Houbraken J."/>
            <person name="Oakley B."/>
            <person name="Pocsi I."/>
            <person name="Scazzocchio C."/>
            <person name="Seiboth B."/>
            <person name="vanKuyk P.A."/>
            <person name="Wortman J."/>
            <person name="Dyer P.S."/>
            <person name="Grigoriev I.V."/>
        </authorList>
    </citation>
    <scope>NUCLEOTIDE SEQUENCE [LARGE SCALE GENOMIC DNA]</scope>
    <source>
        <strain evidence="3">CBS 516.65</strain>
    </source>
</reference>
<dbReference type="Pfam" id="PF00975">
    <property type="entry name" value="Thioesterase"/>
    <property type="match status" value="1"/>
</dbReference>
<dbReference type="AlphaFoldDB" id="A0A1L9V5R8"/>
<dbReference type="Proteomes" id="UP000184300">
    <property type="component" value="Unassembled WGS sequence"/>
</dbReference>
<keyword evidence="3" id="KW-1185">Reference proteome</keyword>
<feature type="domain" description="Thioesterase" evidence="1">
    <location>
        <begin position="1"/>
        <end position="72"/>
    </location>
</feature>
<organism evidence="2 3">
    <name type="scientific">Aspergillus glaucus CBS 516.65</name>
    <dbReference type="NCBI Taxonomy" id="1160497"/>
    <lineage>
        <taxon>Eukaryota</taxon>
        <taxon>Fungi</taxon>
        <taxon>Dikarya</taxon>
        <taxon>Ascomycota</taxon>
        <taxon>Pezizomycotina</taxon>
        <taxon>Eurotiomycetes</taxon>
        <taxon>Eurotiomycetidae</taxon>
        <taxon>Eurotiales</taxon>
        <taxon>Aspergillaceae</taxon>
        <taxon>Aspergillus</taxon>
        <taxon>Aspergillus subgen. Aspergillus</taxon>
    </lineage>
</organism>
<accession>A0A1L9V5R8</accession>
<dbReference type="RefSeq" id="XP_022395968.1">
    <property type="nucleotide sequence ID" value="XM_022545180.1"/>
</dbReference>
<evidence type="ECO:0000259" key="1">
    <source>
        <dbReference type="Pfam" id="PF00975"/>
    </source>
</evidence>
<dbReference type="InterPro" id="IPR029058">
    <property type="entry name" value="AB_hydrolase_fold"/>
</dbReference>
<gene>
    <name evidence="2" type="ORF">ASPGLDRAFT_40131</name>
</gene>
<proteinExistence type="predicted"/>
<protein>
    <recommendedName>
        <fullName evidence="1">Thioesterase domain-containing protein</fullName>
    </recommendedName>
</protein>
<evidence type="ECO:0000313" key="3">
    <source>
        <dbReference type="Proteomes" id="UP000184300"/>
    </source>
</evidence>
<dbReference type="OrthoDB" id="329835at2759"/>
<dbReference type="Gene3D" id="3.40.50.1820">
    <property type="entry name" value="alpha/beta hydrolase"/>
    <property type="match status" value="1"/>
</dbReference>
<sequence>MANDHVSLIRRAQPHGPYYICGFSFGANVALEVSHRLRQENETVHLIIIDAHVNYRPPLPSQITRRALREVVQCPNGDVLQNTRCHEYPRRHAERSKV</sequence>
<dbReference type="EMBL" id="KV878920">
    <property type="protein sequence ID" value="OJJ79270.1"/>
    <property type="molecule type" value="Genomic_DNA"/>
</dbReference>